<proteinExistence type="predicted"/>
<feature type="transmembrane region" description="Helical" evidence="1">
    <location>
        <begin position="88"/>
        <end position="106"/>
    </location>
</feature>
<name>A0A4Q7U7M5_PSEST</name>
<organism evidence="3 4">
    <name type="scientific">Pseudonocardia sediminis</name>
    <dbReference type="NCBI Taxonomy" id="1397368"/>
    <lineage>
        <taxon>Bacteria</taxon>
        <taxon>Bacillati</taxon>
        <taxon>Actinomycetota</taxon>
        <taxon>Actinomycetes</taxon>
        <taxon>Pseudonocardiales</taxon>
        <taxon>Pseudonocardiaceae</taxon>
        <taxon>Pseudonocardia</taxon>
    </lineage>
</organism>
<feature type="transmembrane region" description="Helical" evidence="1">
    <location>
        <begin position="58"/>
        <end position="81"/>
    </location>
</feature>
<evidence type="ECO:0000259" key="2">
    <source>
        <dbReference type="Pfam" id="PF20182"/>
    </source>
</evidence>
<dbReference type="Pfam" id="PF20182">
    <property type="entry name" value="DUF6545"/>
    <property type="match status" value="1"/>
</dbReference>
<evidence type="ECO:0000313" key="3">
    <source>
        <dbReference type="EMBL" id="RZT75488.1"/>
    </source>
</evidence>
<gene>
    <name evidence="3" type="ORF">EV383_6228</name>
</gene>
<dbReference type="EMBL" id="SHKL01000002">
    <property type="protein sequence ID" value="RZT75488.1"/>
    <property type="molecule type" value="Genomic_DNA"/>
</dbReference>
<keyword evidence="1" id="KW-1133">Transmembrane helix</keyword>
<comment type="caution">
    <text evidence="3">The sequence shown here is derived from an EMBL/GenBank/DDBJ whole genome shotgun (WGS) entry which is preliminary data.</text>
</comment>
<dbReference type="InterPro" id="IPR046675">
    <property type="entry name" value="DUF6545"/>
</dbReference>
<reference evidence="3 4" key="1">
    <citation type="submission" date="2019-02" db="EMBL/GenBank/DDBJ databases">
        <title>Sequencing the genomes of 1000 actinobacteria strains.</title>
        <authorList>
            <person name="Klenk H.-P."/>
        </authorList>
    </citation>
    <scope>NUCLEOTIDE SEQUENCE [LARGE SCALE GENOMIC DNA]</scope>
    <source>
        <strain evidence="3 4">DSM 45779</strain>
    </source>
</reference>
<feature type="transmembrane region" description="Helical" evidence="1">
    <location>
        <begin position="197"/>
        <end position="219"/>
    </location>
</feature>
<sequence>MILTAGFMVTGLTLLVAGGLGLGKRDQAAAGFTIAALCAGGSALLGALHFLAPSTQGYGAVAMLMLLGGVGSGLFTTAAALSTRLRGASPLAAGGGVLLVQILLLVDGGANPLTRAEGLGSQLNVALLVLLTLGWVGVGTVLVLHTGRELVRFISSPALGRALSIAGALLGGLIVVGTVLAVVTLAPAQSIPGQTPIALTATALLLLAAAALGTILGGMRLRTTLRPRLLAIEAAVLFWRLARLERRLLNAAPNWAPPAGLSTPTARSGAREALYARMVIIWDTTRALLSVTDTDVVDASLDFVERAEPTSGPARRAALAEAGWLHLALSDRAGQGPGERFTVLPHDGGNLTTDLITEAAFQVQVSKVLHRESALLERFRIDYTTAVDRTG</sequence>
<dbReference type="Proteomes" id="UP000291591">
    <property type="component" value="Unassembled WGS sequence"/>
</dbReference>
<keyword evidence="1" id="KW-0812">Transmembrane</keyword>
<keyword evidence="4" id="KW-1185">Reference proteome</keyword>
<feature type="transmembrane region" description="Helical" evidence="1">
    <location>
        <begin position="30"/>
        <end position="52"/>
    </location>
</feature>
<feature type="transmembrane region" description="Helical" evidence="1">
    <location>
        <begin position="6"/>
        <end position="23"/>
    </location>
</feature>
<accession>A0A4Q7U7M5</accession>
<dbReference type="AlphaFoldDB" id="A0A4Q7U7M5"/>
<protein>
    <recommendedName>
        <fullName evidence="2">DUF6545 domain-containing protein</fullName>
    </recommendedName>
</protein>
<evidence type="ECO:0000313" key="4">
    <source>
        <dbReference type="Proteomes" id="UP000291591"/>
    </source>
</evidence>
<evidence type="ECO:0000256" key="1">
    <source>
        <dbReference type="SAM" id="Phobius"/>
    </source>
</evidence>
<feature type="transmembrane region" description="Helical" evidence="1">
    <location>
        <begin position="126"/>
        <end position="144"/>
    </location>
</feature>
<dbReference type="RefSeq" id="WP_130295369.1">
    <property type="nucleotide sequence ID" value="NZ_SHKL01000002.1"/>
</dbReference>
<feature type="domain" description="DUF6545" evidence="2">
    <location>
        <begin position="238"/>
        <end position="370"/>
    </location>
</feature>
<feature type="transmembrane region" description="Helical" evidence="1">
    <location>
        <begin position="165"/>
        <end position="185"/>
    </location>
</feature>
<keyword evidence="1" id="KW-0472">Membrane</keyword>
<dbReference type="OrthoDB" id="3685619at2"/>